<keyword evidence="3" id="KW-1185">Reference proteome</keyword>
<evidence type="ECO:0000256" key="1">
    <source>
        <dbReference type="SAM" id="Phobius"/>
    </source>
</evidence>
<comment type="caution">
    <text evidence="2">The sequence shown here is derived from an EMBL/GenBank/DDBJ whole genome shotgun (WGS) entry which is preliminary data.</text>
</comment>
<evidence type="ECO:0000313" key="3">
    <source>
        <dbReference type="Proteomes" id="UP001157167"/>
    </source>
</evidence>
<dbReference type="Proteomes" id="UP001157167">
    <property type="component" value="Unassembled WGS sequence"/>
</dbReference>
<accession>A0ABQ6F768</accession>
<dbReference type="RefSeq" id="WP_284186399.1">
    <property type="nucleotide sequence ID" value="NZ_BSPX01000002.1"/>
</dbReference>
<evidence type="ECO:0000313" key="2">
    <source>
        <dbReference type="EMBL" id="GLT20809.1"/>
    </source>
</evidence>
<protein>
    <submittedName>
        <fullName evidence="2">Uncharacterized protein</fullName>
    </submittedName>
</protein>
<dbReference type="EMBL" id="BSPX01000002">
    <property type="protein sequence ID" value="GLT20809.1"/>
    <property type="molecule type" value="Genomic_DNA"/>
</dbReference>
<sequence length="46" mass="4829">MIRAITDTLGPLGTILAVIGGLTVWGGLVWIACQTLAMNGIEEDDE</sequence>
<gene>
    <name evidence="2" type="ORF">GCM10007933_02610</name>
</gene>
<keyword evidence="1" id="KW-0812">Transmembrane</keyword>
<name>A0ABQ6F768_9RHOO</name>
<keyword evidence="1" id="KW-0472">Membrane</keyword>
<proteinExistence type="predicted"/>
<dbReference type="PROSITE" id="PS51257">
    <property type="entry name" value="PROKAR_LIPOPROTEIN"/>
    <property type="match status" value="1"/>
</dbReference>
<feature type="transmembrane region" description="Helical" evidence="1">
    <location>
        <begin position="12"/>
        <end position="32"/>
    </location>
</feature>
<reference evidence="3" key="1">
    <citation type="journal article" date="2019" name="Int. J. Syst. Evol. Microbiol.">
        <title>The Global Catalogue of Microorganisms (GCM) 10K type strain sequencing project: providing services to taxonomists for standard genome sequencing and annotation.</title>
        <authorList>
            <consortium name="The Broad Institute Genomics Platform"/>
            <consortium name="The Broad Institute Genome Sequencing Center for Infectious Disease"/>
            <person name="Wu L."/>
            <person name="Ma J."/>
        </authorList>
    </citation>
    <scope>NUCLEOTIDE SEQUENCE [LARGE SCALE GENOMIC DNA]</scope>
    <source>
        <strain evidence="3">NBRC 102407</strain>
    </source>
</reference>
<keyword evidence="1" id="KW-1133">Transmembrane helix</keyword>
<organism evidence="2 3">
    <name type="scientific">Zoogloea oryzae</name>
    <dbReference type="NCBI Taxonomy" id="310767"/>
    <lineage>
        <taxon>Bacteria</taxon>
        <taxon>Pseudomonadati</taxon>
        <taxon>Pseudomonadota</taxon>
        <taxon>Betaproteobacteria</taxon>
        <taxon>Rhodocyclales</taxon>
        <taxon>Zoogloeaceae</taxon>
        <taxon>Zoogloea</taxon>
    </lineage>
</organism>